<organism evidence="1">
    <name type="scientific">bioreactor metagenome</name>
    <dbReference type="NCBI Taxonomy" id="1076179"/>
    <lineage>
        <taxon>unclassified sequences</taxon>
        <taxon>metagenomes</taxon>
        <taxon>ecological metagenomes</taxon>
    </lineage>
</organism>
<dbReference type="EMBL" id="VSSQ01002304">
    <property type="protein sequence ID" value="MPM14590.1"/>
    <property type="molecule type" value="Genomic_DNA"/>
</dbReference>
<comment type="caution">
    <text evidence="1">The sequence shown here is derived from an EMBL/GenBank/DDBJ whole genome shotgun (WGS) entry which is preliminary data.</text>
</comment>
<sequence>MGVVEVSTLGDGLTICNLRLADLYLCLVLALHALDINFEVELTHALDDGLVGLGIHKRAERRVFLGETVERLAHVVCSLLVHRLDGQ</sequence>
<accession>A0A644XED6</accession>
<gene>
    <name evidence="1" type="ORF">SDC9_60954</name>
</gene>
<dbReference type="AlphaFoldDB" id="A0A644XED6"/>
<proteinExistence type="predicted"/>
<evidence type="ECO:0000313" key="1">
    <source>
        <dbReference type="EMBL" id="MPM14590.1"/>
    </source>
</evidence>
<reference evidence="1" key="1">
    <citation type="submission" date="2019-08" db="EMBL/GenBank/DDBJ databases">
        <authorList>
            <person name="Kucharzyk K."/>
            <person name="Murdoch R.W."/>
            <person name="Higgins S."/>
            <person name="Loffler F."/>
        </authorList>
    </citation>
    <scope>NUCLEOTIDE SEQUENCE</scope>
</reference>
<protein>
    <submittedName>
        <fullName evidence="1">Uncharacterized protein</fullName>
    </submittedName>
</protein>
<name>A0A644XED6_9ZZZZ</name>